<dbReference type="AlphaFoldDB" id="A0A1F4SNJ9"/>
<gene>
    <name evidence="2" type="ORF">A2310_07020</name>
</gene>
<dbReference type="Pfam" id="PF07963">
    <property type="entry name" value="N_methyl"/>
    <property type="match status" value="1"/>
</dbReference>
<sequence length="130" mass="14495">MKKGFSLIETVIVLSIIGILFAFISYQLSSFGDQARFKAVTRMIVSDLRLCQQNAITQKESCEIVFGTNNYKTDSKVKQLPPLITIQNPQTIRFASSGNPCPGYFGTIILTLKKQTAKIIISSFGRIRVE</sequence>
<evidence type="ECO:0000313" key="2">
    <source>
        <dbReference type="EMBL" id="OGC22034.1"/>
    </source>
</evidence>
<feature type="transmembrane region" description="Helical" evidence="1">
    <location>
        <begin position="7"/>
        <end position="28"/>
    </location>
</feature>
<proteinExistence type="predicted"/>
<evidence type="ECO:0000313" key="3">
    <source>
        <dbReference type="Proteomes" id="UP000178417"/>
    </source>
</evidence>
<dbReference type="NCBIfam" id="TIGR02532">
    <property type="entry name" value="IV_pilin_GFxxxE"/>
    <property type="match status" value="1"/>
</dbReference>
<name>A0A1F4SNJ9_UNCSA</name>
<keyword evidence="1" id="KW-1133">Transmembrane helix</keyword>
<accession>A0A1F4SNJ9</accession>
<comment type="caution">
    <text evidence="2">The sequence shown here is derived from an EMBL/GenBank/DDBJ whole genome shotgun (WGS) entry which is preliminary data.</text>
</comment>
<dbReference type="PROSITE" id="PS00409">
    <property type="entry name" value="PROKAR_NTER_METHYL"/>
    <property type="match status" value="1"/>
</dbReference>
<keyword evidence="1" id="KW-0812">Transmembrane</keyword>
<evidence type="ECO:0000256" key="1">
    <source>
        <dbReference type="SAM" id="Phobius"/>
    </source>
</evidence>
<dbReference type="SUPFAM" id="SSF54523">
    <property type="entry name" value="Pili subunits"/>
    <property type="match status" value="1"/>
</dbReference>
<dbReference type="Proteomes" id="UP000178417">
    <property type="component" value="Unassembled WGS sequence"/>
</dbReference>
<dbReference type="InterPro" id="IPR045584">
    <property type="entry name" value="Pilin-like"/>
</dbReference>
<dbReference type="Gene3D" id="3.30.700.10">
    <property type="entry name" value="Glycoprotein, Type 4 Pilin"/>
    <property type="match status" value="1"/>
</dbReference>
<reference evidence="2 3" key="1">
    <citation type="journal article" date="2016" name="Nat. Commun.">
        <title>Thousands of microbial genomes shed light on interconnected biogeochemical processes in an aquifer system.</title>
        <authorList>
            <person name="Anantharaman K."/>
            <person name="Brown C.T."/>
            <person name="Hug L.A."/>
            <person name="Sharon I."/>
            <person name="Castelle C.J."/>
            <person name="Probst A.J."/>
            <person name="Thomas B.C."/>
            <person name="Singh A."/>
            <person name="Wilkins M.J."/>
            <person name="Karaoz U."/>
            <person name="Brodie E.L."/>
            <person name="Williams K.H."/>
            <person name="Hubbard S.S."/>
            <person name="Banfield J.F."/>
        </authorList>
    </citation>
    <scope>NUCLEOTIDE SEQUENCE [LARGE SCALE GENOMIC DNA]</scope>
</reference>
<protein>
    <recommendedName>
        <fullName evidence="4">General secretion pathway GspH domain-containing protein</fullName>
    </recommendedName>
</protein>
<keyword evidence="1" id="KW-0472">Membrane</keyword>
<evidence type="ECO:0008006" key="4">
    <source>
        <dbReference type="Google" id="ProtNLM"/>
    </source>
</evidence>
<dbReference type="EMBL" id="MEUB01000033">
    <property type="protein sequence ID" value="OGC22034.1"/>
    <property type="molecule type" value="Genomic_DNA"/>
</dbReference>
<dbReference type="STRING" id="1802579.A2310_07020"/>
<dbReference type="InterPro" id="IPR012902">
    <property type="entry name" value="N_methyl_site"/>
</dbReference>
<organism evidence="2 3">
    <name type="scientific">candidate division WOR-1 bacterium RIFOXYB2_FULL_37_13</name>
    <dbReference type="NCBI Taxonomy" id="1802579"/>
    <lineage>
        <taxon>Bacteria</taxon>
        <taxon>Bacillati</taxon>
        <taxon>Saganbacteria</taxon>
    </lineage>
</organism>